<evidence type="ECO:0000313" key="2">
    <source>
        <dbReference type="EMBL" id="PKD45010.1"/>
    </source>
</evidence>
<reference evidence="2 3" key="1">
    <citation type="submission" date="2017-11" db="EMBL/GenBank/DDBJ databases">
        <title>Rhodohalobacter 15182 sp. nov., isolated from a salt lake.</title>
        <authorList>
            <person name="Han S."/>
        </authorList>
    </citation>
    <scope>NUCLEOTIDE SEQUENCE [LARGE SCALE GENOMIC DNA]</scope>
    <source>
        <strain evidence="2 3">15182</strain>
    </source>
</reference>
<dbReference type="Proteomes" id="UP000233398">
    <property type="component" value="Unassembled WGS sequence"/>
</dbReference>
<dbReference type="InterPro" id="IPR052164">
    <property type="entry name" value="Anthracycline_SecMetBiosynth"/>
</dbReference>
<sequence>MENEKKSVTVGWFEIPVRDMDRAVKFYNAIFDTKLSIQTIEGLEMAWFPWNEAGKGAGGSLIAAGKHYKPSHEGTLVYFSSQDVDVELQRVEKAGGKILQKKTEITPDIGFMALIEDTEGNRIALHSLH</sequence>
<gene>
    <name evidence="2" type="ORF">CWD77_06020</name>
</gene>
<organism evidence="2 3">
    <name type="scientific">Rhodohalobacter barkolensis</name>
    <dbReference type="NCBI Taxonomy" id="2053187"/>
    <lineage>
        <taxon>Bacteria</taxon>
        <taxon>Pseudomonadati</taxon>
        <taxon>Balneolota</taxon>
        <taxon>Balneolia</taxon>
        <taxon>Balneolales</taxon>
        <taxon>Balneolaceae</taxon>
        <taxon>Rhodohalobacter</taxon>
    </lineage>
</organism>
<dbReference type="Pfam" id="PF00903">
    <property type="entry name" value="Glyoxalase"/>
    <property type="match status" value="1"/>
</dbReference>
<comment type="caution">
    <text evidence="2">The sequence shown here is derived from an EMBL/GenBank/DDBJ whole genome shotgun (WGS) entry which is preliminary data.</text>
</comment>
<dbReference type="SUPFAM" id="SSF54593">
    <property type="entry name" value="Glyoxalase/Bleomycin resistance protein/Dihydroxybiphenyl dioxygenase"/>
    <property type="match status" value="1"/>
</dbReference>
<proteinExistence type="predicted"/>
<name>A0A2N0VLE6_9BACT</name>
<dbReference type="CDD" id="cd07247">
    <property type="entry name" value="SgaA_N_like"/>
    <property type="match status" value="1"/>
</dbReference>
<keyword evidence="3" id="KW-1185">Reference proteome</keyword>
<dbReference type="EMBL" id="PISP01000001">
    <property type="protein sequence ID" value="PKD45010.1"/>
    <property type="molecule type" value="Genomic_DNA"/>
</dbReference>
<evidence type="ECO:0000313" key="3">
    <source>
        <dbReference type="Proteomes" id="UP000233398"/>
    </source>
</evidence>
<dbReference type="PANTHER" id="PTHR33993:SF2">
    <property type="entry name" value="VOC DOMAIN-CONTAINING PROTEIN"/>
    <property type="match status" value="1"/>
</dbReference>
<feature type="domain" description="VOC" evidence="1">
    <location>
        <begin position="9"/>
        <end position="128"/>
    </location>
</feature>
<dbReference type="AlphaFoldDB" id="A0A2N0VLE6"/>
<dbReference type="RefSeq" id="WP_101072361.1">
    <property type="nucleotide sequence ID" value="NZ_PISP01000001.1"/>
</dbReference>
<protein>
    <submittedName>
        <fullName evidence="2">Glyoxalase</fullName>
    </submittedName>
</protein>
<dbReference type="PROSITE" id="PS51819">
    <property type="entry name" value="VOC"/>
    <property type="match status" value="1"/>
</dbReference>
<dbReference type="PANTHER" id="PTHR33993">
    <property type="entry name" value="GLYOXALASE-RELATED"/>
    <property type="match status" value="1"/>
</dbReference>
<evidence type="ECO:0000259" key="1">
    <source>
        <dbReference type="PROSITE" id="PS51819"/>
    </source>
</evidence>
<accession>A0A2N0VLE6</accession>
<dbReference type="InterPro" id="IPR029068">
    <property type="entry name" value="Glyas_Bleomycin-R_OHBP_Dase"/>
</dbReference>
<dbReference type="OrthoDB" id="9804235at2"/>
<dbReference type="Gene3D" id="3.10.180.10">
    <property type="entry name" value="2,3-Dihydroxybiphenyl 1,2-Dioxygenase, domain 1"/>
    <property type="match status" value="1"/>
</dbReference>
<dbReference type="InterPro" id="IPR037523">
    <property type="entry name" value="VOC_core"/>
</dbReference>
<dbReference type="InterPro" id="IPR004360">
    <property type="entry name" value="Glyas_Fos-R_dOase_dom"/>
</dbReference>